<evidence type="ECO:0000256" key="1">
    <source>
        <dbReference type="SAM" id="SignalP"/>
    </source>
</evidence>
<feature type="signal peptide" evidence="1">
    <location>
        <begin position="1"/>
        <end position="23"/>
    </location>
</feature>
<proteinExistence type="evidence at transcript level"/>
<evidence type="ECO:0000313" key="2">
    <source>
        <dbReference type="EMBL" id="QTE34446.1"/>
    </source>
</evidence>
<protein>
    <submittedName>
        <fullName evidence="2">Pyrokinin</fullName>
    </submittedName>
</protein>
<reference evidence="2" key="1">
    <citation type="journal article" date="2021" name="J. Neurochem.">
        <title>Transcriptomic, peptidomic and mass spectrometry imaging analysis of the brain in the ant Cataglyphis nodus.</title>
        <authorList>
            <person name="Habenstein J."/>
            <person name="Schmitt F."/>
            <person name="Liessem S."/>
            <person name="Ly A."/>
            <person name="Trede D."/>
            <person name="Wegener C."/>
            <person name="Predel R."/>
            <person name="Rossler W."/>
            <person name="Neupert S."/>
        </authorList>
    </citation>
    <scope>NUCLEOTIDE SEQUENCE</scope>
</reference>
<accession>A0A8A4ZWY4</accession>
<keyword evidence="1" id="KW-0732">Signal</keyword>
<dbReference type="AlphaFoldDB" id="A0A8A4ZWY4"/>
<dbReference type="EMBL" id="MN996789">
    <property type="protein sequence ID" value="QTE34446.1"/>
    <property type="molecule type" value="mRNA"/>
</dbReference>
<organism evidence="2">
    <name type="scientific">Cataglyphis nodus</name>
    <dbReference type="NCBI Taxonomy" id="606565"/>
    <lineage>
        <taxon>Eukaryota</taxon>
        <taxon>Metazoa</taxon>
        <taxon>Ecdysozoa</taxon>
        <taxon>Arthropoda</taxon>
        <taxon>Hexapoda</taxon>
        <taxon>Insecta</taxon>
        <taxon>Pterygota</taxon>
        <taxon>Neoptera</taxon>
        <taxon>Endopterygota</taxon>
        <taxon>Hymenoptera</taxon>
        <taxon>Apocrita</taxon>
        <taxon>Aculeata</taxon>
        <taxon>Formicoidea</taxon>
        <taxon>Formicidae</taxon>
        <taxon>Formicinae</taxon>
        <taxon>Cataglyphis</taxon>
    </lineage>
</organism>
<feature type="chain" id="PRO_5032479289" evidence="1">
    <location>
        <begin position="24"/>
        <end position="180"/>
    </location>
</feature>
<sequence length="180" mass="20329">MIVTGNTVYALALLLCLAFRASGEYELRETPNGGSNDNRSPSNEFGSCIEGKCTKRTTAQEITSGMWFGPRLGKRRRSDEKQQINPEIEMLVNALDQSGVRWTVITIPANEKRQQTQFTPRLGRGSDEELFSYGDATDRNEIEENDRLLPPIFAPRLGRRVSWIPSPRLGRQSRSVSRKI</sequence>
<name>A0A8A4ZWY4_9HYME</name>